<dbReference type="WBParaSite" id="Hba_15008">
    <property type="protein sequence ID" value="Hba_15008"/>
    <property type="gene ID" value="Hba_15008"/>
</dbReference>
<feature type="compositionally biased region" description="Basic and acidic residues" evidence="1">
    <location>
        <begin position="108"/>
        <end position="129"/>
    </location>
</feature>
<dbReference type="Proteomes" id="UP000095283">
    <property type="component" value="Unplaced"/>
</dbReference>
<evidence type="ECO:0000256" key="1">
    <source>
        <dbReference type="SAM" id="MobiDB-lite"/>
    </source>
</evidence>
<dbReference type="AlphaFoldDB" id="A0A1I7XBE8"/>
<sequence length="169" mass="18265">MSGRGSVFVATLIKCLHDVIVGGTDSSATLREEGEEVTEEGYQMTLVAPPPQQCPAKTPPSAVAITNGVAPCSGCVKLHADIKQNVQQMMDKFDLLYMRLENLISEKEKDRMVSHEQDMSESGSDDKDVPSPTDSRASPALMQGSRKRKPTKDAVQRVSEDGPITTASD</sequence>
<reference evidence="3" key="1">
    <citation type="submission" date="2016-11" db="UniProtKB">
        <authorList>
            <consortium name="WormBaseParasite"/>
        </authorList>
    </citation>
    <scope>IDENTIFICATION</scope>
</reference>
<evidence type="ECO:0000313" key="3">
    <source>
        <dbReference type="WBParaSite" id="Hba_15008"/>
    </source>
</evidence>
<organism evidence="2 3">
    <name type="scientific">Heterorhabditis bacteriophora</name>
    <name type="common">Entomopathogenic nematode worm</name>
    <dbReference type="NCBI Taxonomy" id="37862"/>
    <lineage>
        <taxon>Eukaryota</taxon>
        <taxon>Metazoa</taxon>
        <taxon>Ecdysozoa</taxon>
        <taxon>Nematoda</taxon>
        <taxon>Chromadorea</taxon>
        <taxon>Rhabditida</taxon>
        <taxon>Rhabditina</taxon>
        <taxon>Rhabditomorpha</taxon>
        <taxon>Strongyloidea</taxon>
        <taxon>Heterorhabditidae</taxon>
        <taxon>Heterorhabditis</taxon>
    </lineage>
</organism>
<evidence type="ECO:0000313" key="2">
    <source>
        <dbReference type="Proteomes" id="UP000095283"/>
    </source>
</evidence>
<accession>A0A1I7XBE8</accession>
<name>A0A1I7XBE8_HETBA</name>
<feature type="region of interest" description="Disordered" evidence="1">
    <location>
        <begin position="108"/>
        <end position="169"/>
    </location>
</feature>
<keyword evidence="2" id="KW-1185">Reference proteome</keyword>
<protein>
    <submittedName>
        <fullName evidence="3">EKC/KEOPS complex subunit GON7</fullName>
    </submittedName>
</protein>
<feature type="compositionally biased region" description="Basic and acidic residues" evidence="1">
    <location>
        <begin position="151"/>
        <end position="160"/>
    </location>
</feature>
<proteinExistence type="predicted"/>